<gene>
    <name evidence="2" type="ORF">Poly24_36650</name>
</gene>
<feature type="compositionally biased region" description="Basic and acidic residues" evidence="1">
    <location>
        <begin position="9"/>
        <end position="18"/>
    </location>
</feature>
<evidence type="ECO:0000256" key="1">
    <source>
        <dbReference type="SAM" id="MobiDB-lite"/>
    </source>
</evidence>
<dbReference type="KEGG" id="rcf:Poly24_36650"/>
<proteinExistence type="predicted"/>
<feature type="region of interest" description="Disordered" evidence="1">
    <location>
        <begin position="1"/>
        <end position="36"/>
    </location>
</feature>
<dbReference type="Proteomes" id="UP000315082">
    <property type="component" value="Chromosome"/>
</dbReference>
<dbReference type="EMBL" id="CP036348">
    <property type="protein sequence ID" value="QDV69947.1"/>
    <property type="molecule type" value="Genomic_DNA"/>
</dbReference>
<evidence type="ECO:0000313" key="2">
    <source>
        <dbReference type="EMBL" id="QDV69947.1"/>
    </source>
</evidence>
<feature type="compositionally biased region" description="Acidic residues" evidence="1">
    <location>
        <begin position="19"/>
        <end position="28"/>
    </location>
</feature>
<accession>A0A518JWN1</accession>
<reference evidence="2 3" key="1">
    <citation type="submission" date="2019-02" db="EMBL/GenBank/DDBJ databases">
        <title>Deep-cultivation of Planctomycetes and their phenomic and genomic characterization uncovers novel biology.</title>
        <authorList>
            <person name="Wiegand S."/>
            <person name="Jogler M."/>
            <person name="Boedeker C."/>
            <person name="Pinto D."/>
            <person name="Vollmers J."/>
            <person name="Rivas-Marin E."/>
            <person name="Kohn T."/>
            <person name="Peeters S.H."/>
            <person name="Heuer A."/>
            <person name="Rast P."/>
            <person name="Oberbeckmann S."/>
            <person name="Bunk B."/>
            <person name="Jeske O."/>
            <person name="Meyerdierks A."/>
            <person name="Storesund J.E."/>
            <person name="Kallscheuer N."/>
            <person name="Luecker S."/>
            <person name="Lage O.M."/>
            <person name="Pohl T."/>
            <person name="Merkel B.J."/>
            <person name="Hornburger P."/>
            <person name="Mueller R.-W."/>
            <person name="Bruemmer F."/>
            <person name="Labrenz M."/>
            <person name="Spormann A.M."/>
            <person name="Op den Camp H."/>
            <person name="Overmann J."/>
            <person name="Amann R."/>
            <person name="Jetten M.S.M."/>
            <person name="Mascher T."/>
            <person name="Medema M.H."/>
            <person name="Devos D.P."/>
            <person name="Kaster A.-K."/>
            <person name="Ovreas L."/>
            <person name="Rohde M."/>
            <person name="Galperin M.Y."/>
            <person name="Jogler C."/>
        </authorList>
    </citation>
    <scope>NUCLEOTIDE SEQUENCE [LARGE SCALE GENOMIC DNA]</scope>
    <source>
        <strain evidence="2 3">Poly24</strain>
    </source>
</reference>
<dbReference type="AlphaFoldDB" id="A0A518JWN1"/>
<organism evidence="2 3">
    <name type="scientific">Rosistilla carotiformis</name>
    <dbReference type="NCBI Taxonomy" id="2528017"/>
    <lineage>
        <taxon>Bacteria</taxon>
        <taxon>Pseudomonadati</taxon>
        <taxon>Planctomycetota</taxon>
        <taxon>Planctomycetia</taxon>
        <taxon>Pirellulales</taxon>
        <taxon>Pirellulaceae</taxon>
        <taxon>Rosistilla</taxon>
    </lineage>
</organism>
<name>A0A518JWN1_9BACT</name>
<sequence>MTNSPTPSEDPKDQKEAEDQLDASEEQALDNPIKQEQYRQEYLRQLRLRSCPGYGETDLV</sequence>
<dbReference type="RefSeq" id="WP_145098335.1">
    <property type="nucleotide sequence ID" value="NZ_CP036348.1"/>
</dbReference>
<protein>
    <submittedName>
        <fullName evidence="2">Uncharacterized protein</fullName>
    </submittedName>
</protein>
<dbReference type="OrthoDB" id="10003417at2"/>
<keyword evidence="3" id="KW-1185">Reference proteome</keyword>
<evidence type="ECO:0000313" key="3">
    <source>
        <dbReference type="Proteomes" id="UP000315082"/>
    </source>
</evidence>